<feature type="coiled-coil region" evidence="1">
    <location>
        <begin position="204"/>
        <end position="266"/>
    </location>
</feature>
<organism evidence="2 3">
    <name type="scientific">Desulfurispirillum indicum (strain ATCC BAA-1389 / DSM 22839 / S5)</name>
    <dbReference type="NCBI Taxonomy" id="653733"/>
    <lineage>
        <taxon>Bacteria</taxon>
        <taxon>Pseudomonadati</taxon>
        <taxon>Chrysiogenota</taxon>
        <taxon>Chrysiogenia</taxon>
        <taxon>Chrysiogenales</taxon>
        <taxon>Chrysiogenaceae</taxon>
        <taxon>Desulfurispirillum</taxon>
    </lineage>
</organism>
<dbReference type="STRING" id="653733.Selin_0739"/>
<dbReference type="HOGENOM" id="CLU_760165_0_0_0"/>
<dbReference type="AlphaFoldDB" id="E6W1V1"/>
<dbReference type="OrthoDB" id="9934439at2"/>
<dbReference type="RefSeq" id="WP_013505371.1">
    <property type="nucleotide sequence ID" value="NC_014836.1"/>
</dbReference>
<name>E6W1V1_DESIS</name>
<protein>
    <submittedName>
        <fullName evidence="2">Uncharacterized protein</fullName>
    </submittedName>
</protein>
<dbReference type="InParanoid" id="E6W1V1"/>
<dbReference type="KEGG" id="din:Selin_0739"/>
<feature type="coiled-coil region" evidence="1">
    <location>
        <begin position="299"/>
        <end position="326"/>
    </location>
</feature>
<keyword evidence="1" id="KW-0175">Coiled coil</keyword>
<reference evidence="2 3" key="1">
    <citation type="submission" date="2010-12" db="EMBL/GenBank/DDBJ databases">
        <title>Complete sequence of Desulfurispirillum indicum S5.</title>
        <authorList>
            <consortium name="US DOE Joint Genome Institute"/>
            <person name="Lucas S."/>
            <person name="Copeland A."/>
            <person name="Lapidus A."/>
            <person name="Cheng J.-F."/>
            <person name="Goodwin L."/>
            <person name="Pitluck S."/>
            <person name="Chertkov O."/>
            <person name="Held B."/>
            <person name="Detter J.C."/>
            <person name="Han C."/>
            <person name="Tapia R."/>
            <person name="Land M."/>
            <person name="Hauser L."/>
            <person name="Kyrpides N."/>
            <person name="Ivanova N."/>
            <person name="Mikhailova N."/>
            <person name="Haggblom M."/>
            <person name="Rauschenbach I."/>
            <person name="Bini E."/>
            <person name="Woyke T."/>
        </authorList>
    </citation>
    <scope>NUCLEOTIDE SEQUENCE [LARGE SCALE GENOMIC DNA]</scope>
    <source>
        <strain evidence="3">ATCC BAA-1389 / DSM 22839 / S5</strain>
    </source>
</reference>
<sequence length="364" mass="41058">MDILPSLVRQLETLQQTHNVRLSPGEKLDILVRGMRSSHEVSLFLRGQEVTARTETPLQPGRYQVLVQSLQPALTLKILPQLPTAVPPSLSALPTPSLLSSHPLATLLQLPAVSPSLPLQLPGGQLIPEEASLLRGSRLSLEGLIRDLQAPGMTAKPAVARSTAEQLQHLSVHSGMLMENHLLTGSRPVVQDLKFQLLLLAGRYANSERLVDTIRQRLQFLTREQVANLILNQDGIFLVEIPLDTADQLRRLRMRLQKRKKEARGIDSDILSLYMEFSRLGEIKVNCFQRDMGIDIVVFSNERKTVQSLEQSLEELRGAIEMVVRRPVRCAVHYREENLFQDFDENLVLIRAIKSWPSDDEEHQ</sequence>
<evidence type="ECO:0000256" key="1">
    <source>
        <dbReference type="SAM" id="Coils"/>
    </source>
</evidence>
<dbReference type="EMBL" id="CP002432">
    <property type="protein sequence ID" value="ADU65483.1"/>
    <property type="molecule type" value="Genomic_DNA"/>
</dbReference>
<gene>
    <name evidence="2" type="ordered locus">Selin_0739</name>
</gene>
<dbReference type="Proteomes" id="UP000002572">
    <property type="component" value="Chromosome"/>
</dbReference>
<evidence type="ECO:0000313" key="3">
    <source>
        <dbReference type="Proteomes" id="UP000002572"/>
    </source>
</evidence>
<proteinExistence type="predicted"/>
<evidence type="ECO:0000313" key="2">
    <source>
        <dbReference type="EMBL" id="ADU65483.1"/>
    </source>
</evidence>
<accession>E6W1V1</accession>
<keyword evidence="3" id="KW-1185">Reference proteome</keyword>